<keyword evidence="4" id="KW-1185">Reference proteome</keyword>
<protein>
    <recommendedName>
        <fullName evidence="2">F-box domain-containing protein</fullName>
    </recommendedName>
</protein>
<name>A0A6D2IWJ0_9BRAS</name>
<dbReference type="InterPro" id="IPR036047">
    <property type="entry name" value="F-box-like_dom_sf"/>
</dbReference>
<gene>
    <name evidence="3" type="ORF">MERR_LOCUS17058</name>
</gene>
<feature type="domain" description="F-box" evidence="2">
    <location>
        <begin position="25"/>
        <end position="73"/>
    </location>
</feature>
<comment type="caution">
    <text evidence="3">The sequence shown here is derived from an EMBL/GenBank/DDBJ whole genome shotgun (WGS) entry which is preliminary data.</text>
</comment>
<dbReference type="InterPro" id="IPR001810">
    <property type="entry name" value="F-box_dom"/>
</dbReference>
<dbReference type="AlphaFoldDB" id="A0A6D2IWJ0"/>
<dbReference type="OrthoDB" id="45365at2759"/>
<dbReference type="InterPro" id="IPR015915">
    <property type="entry name" value="Kelch-typ_b-propeller"/>
</dbReference>
<evidence type="ECO:0000256" key="1">
    <source>
        <dbReference type="SAM" id="MobiDB-lite"/>
    </source>
</evidence>
<evidence type="ECO:0000313" key="3">
    <source>
        <dbReference type="EMBL" id="CAA7029823.1"/>
    </source>
</evidence>
<evidence type="ECO:0000313" key="4">
    <source>
        <dbReference type="Proteomes" id="UP000467841"/>
    </source>
</evidence>
<feature type="region of interest" description="Disordered" evidence="1">
    <location>
        <begin position="1"/>
        <end position="25"/>
    </location>
</feature>
<reference evidence="3" key="1">
    <citation type="submission" date="2020-01" db="EMBL/GenBank/DDBJ databases">
        <authorList>
            <person name="Mishra B."/>
        </authorList>
    </citation>
    <scope>NUCLEOTIDE SEQUENCE [LARGE SCALE GENOMIC DNA]</scope>
</reference>
<dbReference type="Pfam" id="PF25210">
    <property type="entry name" value="Kelch_FKB95"/>
    <property type="match status" value="1"/>
</dbReference>
<dbReference type="Gene3D" id="1.20.1280.50">
    <property type="match status" value="1"/>
</dbReference>
<evidence type="ECO:0000259" key="2">
    <source>
        <dbReference type="PROSITE" id="PS50181"/>
    </source>
</evidence>
<dbReference type="Gene3D" id="2.120.10.80">
    <property type="entry name" value="Kelch-type beta propeller"/>
    <property type="match status" value="1"/>
</dbReference>
<accession>A0A6D2IWJ0</accession>
<proteinExistence type="predicted"/>
<dbReference type="PROSITE" id="PS50181">
    <property type="entry name" value="FBOX"/>
    <property type="match status" value="1"/>
</dbReference>
<dbReference type="SUPFAM" id="SSF117281">
    <property type="entry name" value="Kelch motif"/>
    <property type="match status" value="1"/>
</dbReference>
<dbReference type="SUPFAM" id="SSF81383">
    <property type="entry name" value="F-box domain"/>
    <property type="match status" value="1"/>
</dbReference>
<dbReference type="Pfam" id="PF00646">
    <property type="entry name" value="F-box"/>
    <property type="match status" value="1"/>
</dbReference>
<dbReference type="PANTHER" id="PTHR24414">
    <property type="entry name" value="F-BOX/KELCH-REPEAT PROTEIN SKIP4"/>
    <property type="match status" value="1"/>
</dbReference>
<dbReference type="SMART" id="SM00256">
    <property type="entry name" value="FBOX"/>
    <property type="match status" value="1"/>
</dbReference>
<sequence>MTSIPIPTPAASNAAGEPPQEAANDTKWSTLPKDIVLGCLNHIPRNDLLNVSCVSKTLRLLVTSPELQRMRSFLPKDTVYFSCHYQESSHWFTLRRSKKKNKKRKKTTVMYQLLPTQFPCHDEMRSSSNVAVGSKIYFIGRSFVYTTEVWILDTRSGELTQGPSMKIARTRPVVGVIDGKIYVLGGRQEESKVEVFNPKTEKWGFVGEEKVRCKTTSFSVTLEKKIYMVEERMFFVYDPRTGRKEVLMKVQDDDGIGCMCVVEDVLYVYFVQRGIMWLDTKVNIWRRVLSRDVGKTLDIKYPAGTAMTGYDGKLAVFLRGGKADTEVKCVLFDLVRVGEKIYGSLEWFGVVATISNRFYFADCLTVSQ</sequence>
<organism evidence="3 4">
    <name type="scientific">Microthlaspi erraticum</name>
    <dbReference type="NCBI Taxonomy" id="1685480"/>
    <lineage>
        <taxon>Eukaryota</taxon>
        <taxon>Viridiplantae</taxon>
        <taxon>Streptophyta</taxon>
        <taxon>Embryophyta</taxon>
        <taxon>Tracheophyta</taxon>
        <taxon>Spermatophyta</taxon>
        <taxon>Magnoliopsida</taxon>
        <taxon>eudicotyledons</taxon>
        <taxon>Gunneridae</taxon>
        <taxon>Pentapetalae</taxon>
        <taxon>rosids</taxon>
        <taxon>malvids</taxon>
        <taxon>Brassicales</taxon>
        <taxon>Brassicaceae</taxon>
        <taxon>Coluteocarpeae</taxon>
        <taxon>Microthlaspi</taxon>
    </lineage>
</organism>
<dbReference type="SMART" id="SM00612">
    <property type="entry name" value="Kelch"/>
    <property type="match status" value="2"/>
</dbReference>
<dbReference type="InterPro" id="IPR050354">
    <property type="entry name" value="F-box/kelch-repeat_ARATH"/>
</dbReference>
<dbReference type="InterPro" id="IPR057499">
    <property type="entry name" value="Kelch_FKB95"/>
</dbReference>
<dbReference type="InterPro" id="IPR006652">
    <property type="entry name" value="Kelch_1"/>
</dbReference>
<dbReference type="EMBL" id="CACVBM020001085">
    <property type="protein sequence ID" value="CAA7029823.1"/>
    <property type="molecule type" value="Genomic_DNA"/>
</dbReference>
<dbReference type="PANTHER" id="PTHR24414:SF143">
    <property type="entry name" value="F-BOX DOMAIN-CONTAINING PROTEIN"/>
    <property type="match status" value="1"/>
</dbReference>
<dbReference type="Proteomes" id="UP000467841">
    <property type="component" value="Unassembled WGS sequence"/>
</dbReference>